<dbReference type="GO" id="GO:0017004">
    <property type="term" value="P:cytochrome complex assembly"/>
    <property type="evidence" value="ECO:0007669"/>
    <property type="project" value="InterPro"/>
</dbReference>
<feature type="transmembrane region" description="Helical" evidence="6">
    <location>
        <begin position="115"/>
        <end position="139"/>
    </location>
</feature>
<comment type="subcellular location">
    <subcellularLocation>
        <location evidence="1">Membrane</location>
        <topology evidence="1">Multi-pass membrane protein</topology>
    </subcellularLocation>
</comment>
<evidence type="ECO:0000256" key="3">
    <source>
        <dbReference type="ARBA" id="ARBA00022692"/>
    </source>
</evidence>
<evidence type="ECO:0000256" key="5">
    <source>
        <dbReference type="ARBA" id="ARBA00023136"/>
    </source>
</evidence>
<comment type="similarity">
    <text evidence="2">Belongs to the DsbD family.</text>
</comment>
<feature type="transmembrane region" description="Helical" evidence="6">
    <location>
        <begin position="75"/>
        <end position="94"/>
    </location>
</feature>
<reference evidence="8 9" key="1">
    <citation type="submission" date="2019-03" db="EMBL/GenBank/DDBJ databases">
        <title>Draft genome sequences of novel Actinobacteria.</title>
        <authorList>
            <person name="Sahin N."/>
            <person name="Ay H."/>
            <person name="Saygin H."/>
        </authorList>
    </citation>
    <scope>NUCLEOTIDE SEQUENCE [LARGE SCALE GENOMIC DNA]</scope>
    <source>
        <strain evidence="8 9">KC310</strain>
    </source>
</reference>
<protein>
    <submittedName>
        <fullName evidence="8">Cytochrome c biogenesis protein CcdA</fullName>
    </submittedName>
</protein>
<gene>
    <name evidence="8" type="ORF">E1292_35895</name>
</gene>
<dbReference type="RefSeq" id="WP_132601742.1">
    <property type="nucleotide sequence ID" value="NZ_SMKO01000143.1"/>
</dbReference>
<evidence type="ECO:0000313" key="8">
    <source>
        <dbReference type="EMBL" id="TDC98043.1"/>
    </source>
</evidence>
<dbReference type="InterPro" id="IPR051790">
    <property type="entry name" value="Cytochrome_c-biogenesis_DsbD"/>
</dbReference>
<evidence type="ECO:0000256" key="2">
    <source>
        <dbReference type="ARBA" id="ARBA00006143"/>
    </source>
</evidence>
<feature type="transmembrane region" description="Helical" evidence="6">
    <location>
        <begin position="45"/>
        <end position="69"/>
    </location>
</feature>
<accession>A0A4R4V8M0</accession>
<feature type="transmembrane region" description="Helical" evidence="6">
    <location>
        <begin position="151"/>
        <end position="173"/>
    </location>
</feature>
<evidence type="ECO:0000259" key="7">
    <source>
        <dbReference type="Pfam" id="PF02683"/>
    </source>
</evidence>
<feature type="transmembrane region" description="Helical" evidence="6">
    <location>
        <begin position="194"/>
        <end position="217"/>
    </location>
</feature>
<keyword evidence="9" id="KW-1185">Reference proteome</keyword>
<evidence type="ECO:0000256" key="6">
    <source>
        <dbReference type="SAM" id="Phobius"/>
    </source>
</evidence>
<name>A0A4R4V8M0_9ACTN</name>
<dbReference type="PANTHER" id="PTHR31272">
    <property type="entry name" value="CYTOCHROME C-TYPE BIOGENESIS PROTEIN HI_1454-RELATED"/>
    <property type="match status" value="1"/>
</dbReference>
<dbReference type="Proteomes" id="UP000295258">
    <property type="component" value="Unassembled WGS sequence"/>
</dbReference>
<dbReference type="GO" id="GO:0016020">
    <property type="term" value="C:membrane"/>
    <property type="evidence" value="ECO:0007669"/>
    <property type="project" value="UniProtKB-SubCell"/>
</dbReference>
<feature type="transmembrane region" description="Helical" evidence="6">
    <location>
        <begin position="6"/>
        <end position="33"/>
    </location>
</feature>
<proteinExistence type="inferred from homology"/>
<feature type="transmembrane region" description="Helical" evidence="6">
    <location>
        <begin position="249"/>
        <end position="268"/>
    </location>
</feature>
<evidence type="ECO:0000313" key="9">
    <source>
        <dbReference type="Proteomes" id="UP000295258"/>
    </source>
</evidence>
<dbReference type="Pfam" id="PF02683">
    <property type="entry name" value="DsbD_TM"/>
    <property type="match status" value="1"/>
</dbReference>
<dbReference type="PANTHER" id="PTHR31272:SF4">
    <property type="entry name" value="CYTOCHROME C-TYPE BIOGENESIS PROTEIN HI_1454-RELATED"/>
    <property type="match status" value="1"/>
</dbReference>
<evidence type="ECO:0000256" key="1">
    <source>
        <dbReference type="ARBA" id="ARBA00004141"/>
    </source>
</evidence>
<sequence length="272" mass="28262">MGEVGYAAAFLGGLFALVSPCGAVLLPAFFAYAFPGRGALTGRTLLFYLGLCAVLVPLGMGSALASRLLYGHQDLVITVAGVVLIVLGVLQVLGQGWTIGPLERLRGRVRGDSPWAVLVLGATSGLAGFCAGPILGAVLTVAASSGDALRGAVLLAVHAAGMAAPLLLLASLWQRYDLAHRSWLRGRGIRLGRLRLHTTTLLSGLTFVALGVVFLAFDGTRGLTLPIPEGWQQRLQEFAAAVQGRLPDLPLLAAAAVALVVATAWRLAKARK</sequence>
<feature type="domain" description="Cytochrome C biogenesis protein transmembrane" evidence="7">
    <location>
        <begin position="8"/>
        <end position="175"/>
    </location>
</feature>
<dbReference type="AlphaFoldDB" id="A0A4R4V8M0"/>
<comment type="caution">
    <text evidence="8">The sequence shown here is derived from an EMBL/GenBank/DDBJ whole genome shotgun (WGS) entry which is preliminary data.</text>
</comment>
<keyword evidence="5 6" id="KW-0472">Membrane</keyword>
<dbReference type="EMBL" id="SMKO01000143">
    <property type="protein sequence ID" value="TDC98043.1"/>
    <property type="molecule type" value="Genomic_DNA"/>
</dbReference>
<organism evidence="8 9">
    <name type="scientific">Nonomuraea deserti</name>
    <dbReference type="NCBI Taxonomy" id="1848322"/>
    <lineage>
        <taxon>Bacteria</taxon>
        <taxon>Bacillati</taxon>
        <taxon>Actinomycetota</taxon>
        <taxon>Actinomycetes</taxon>
        <taxon>Streptosporangiales</taxon>
        <taxon>Streptosporangiaceae</taxon>
        <taxon>Nonomuraea</taxon>
    </lineage>
</organism>
<evidence type="ECO:0000256" key="4">
    <source>
        <dbReference type="ARBA" id="ARBA00022989"/>
    </source>
</evidence>
<dbReference type="InterPro" id="IPR003834">
    <property type="entry name" value="Cyt_c_assmbl_TM_dom"/>
</dbReference>
<keyword evidence="3 6" id="KW-0812">Transmembrane</keyword>
<keyword evidence="4 6" id="KW-1133">Transmembrane helix</keyword>